<dbReference type="Pfam" id="PF00583">
    <property type="entry name" value="Acetyltransf_1"/>
    <property type="match status" value="1"/>
</dbReference>
<feature type="domain" description="N-acetyltransferase" evidence="1">
    <location>
        <begin position="31"/>
        <end position="174"/>
    </location>
</feature>
<organism evidence="2 3">
    <name type="scientific">Actinoplanes subglobosus</name>
    <dbReference type="NCBI Taxonomy" id="1547892"/>
    <lineage>
        <taxon>Bacteria</taxon>
        <taxon>Bacillati</taxon>
        <taxon>Actinomycetota</taxon>
        <taxon>Actinomycetes</taxon>
        <taxon>Micromonosporales</taxon>
        <taxon>Micromonosporaceae</taxon>
        <taxon>Actinoplanes</taxon>
    </lineage>
</organism>
<dbReference type="Gene3D" id="3.40.630.30">
    <property type="match status" value="1"/>
</dbReference>
<evidence type="ECO:0000259" key="1">
    <source>
        <dbReference type="PROSITE" id="PS51186"/>
    </source>
</evidence>
<dbReference type="InterPro" id="IPR016181">
    <property type="entry name" value="Acyl_CoA_acyltransferase"/>
</dbReference>
<evidence type="ECO:0000313" key="2">
    <source>
        <dbReference type="EMBL" id="MFC4068256.1"/>
    </source>
</evidence>
<gene>
    <name evidence="2" type="ORF">ACFO0C_25295</name>
</gene>
<dbReference type="PROSITE" id="PS51186">
    <property type="entry name" value="GNAT"/>
    <property type="match status" value="1"/>
</dbReference>
<sequence length="174" mass="19320">MLRLVKPTIRLHTAWLDSRDDWGRGTHQPGAGLRSIDEVDSPAGFAAWVGRLHAHEDRSVPPEDGWVHCTYRWVINDDEVVGAIALRHELNDSLLDVGGHIGYGVRPVARRRGLASWALGTMLDEARRLGMDRVLLTCKTDNVASARTIEGHGGLLEDVRDTGSGKSKRYWIPL</sequence>
<protein>
    <submittedName>
        <fullName evidence="2">GNAT family N-acetyltransferase</fullName>
    </submittedName>
</protein>
<proteinExistence type="predicted"/>
<dbReference type="RefSeq" id="WP_378069159.1">
    <property type="nucleotide sequence ID" value="NZ_JBHSBL010000019.1"/>
</dbReference>
<dbReference type="InterPro" id="IPR000182">
    <property type="entry name" value="GNAT_dom"/>
</dbReference>
<dbReference type="PANTHER" id="PTHR39173:SF1">
    <property type="entry name" value="ACETYLTRANSFERASE"/>
    <property type="match status" value="1"/>
</dbReference>
<dbReference type="SUPFAM" id="SSF55729">
    <property type="entry name" value="Acyl-CoA N-acyltransferases (Nat)"/>
    <property type="match status" value="1"/>
</dbReference>
<accession>A0ABV8IWE5</accession>
<dbReference type="Proteomes" id="UP001595867">
    <property type="component" value="Unassembled WGS sequence"/>
</dbReference>
<dbReference type="EMBL" id="JBHSBL010000019">
    <property type="protein sequence ID" value="MFC4068256.1"/>
    <property type="molecule type" value="Genomic_DNA"/>
</dbReference>
<reference evidence="3" key="1">
    <citation type="journal article" date="2019" name="Int. J. Syst. Evol. Microbiol.">
        <title>The Global Catalogue of Microorganisms (GCM) 10K type strain sequencing project: providing services to taxonomists for standard genome sequencing and annotation.</title>
        <authorList>
            <consortium name="The Broad Institute Genomics Platform"/>
            <consortium name="The Broad Institute Genome Sequencing Center for Infectious Disease"/>
            <person name="Wu L."/>
            <person name="Ma J."/>
        </authorList>
    </citation>
    <scope>NUCLEOTIDE SEQUENCE [LARGE SCALE GENOMIC DNA]</scope>
    <source>
        <strain evidence="3">TBRC 5832</strain>
    </source>
</reference>
<keyword evidence="3" id="KW-1185">Reference proteome</keyword>
<comment type="caution">
    <text evidence="2">The sequence shown here is derived from an EMBL/GenBank/DDBJ whole genome shotgun (WGS) entry which is preliminary data.</text>
</comment>
<dbReference type="PANTHER" id="PTHR39173">
    <property type="entry name" value="ACETYLTRANSFERASE"/>
    <property type="match status" value="1"/>
</dbReference>
<dbReference type="CDD" id="cd04301">
    <property type="entry name" value="NAT_SF"/>
    <property type="match status" value="1"/>
</dbReference>
<evidence type="ECO:0000313" key="3">
    <source>
        <dbReference type="Proteomes" id="UP001595867"/>
    </source>
</evidence>
<name>A0ABV8IWE5_9ACTN</name>